<comment type="caution">
    <text evidence="1">The sequence shown here is derived from an EMBL/GenBank/DDBJ whole genome shotgun (WGS) entry which is preliminary data.</text>
</comment>
<dbReference type="Proteomes" id="UP000290289">
    <property type="component" value="Chromosome 16"/>
</dbReference>
<reference evidence="1 2" key="1">
    <citation type="submission" date="2018-10" db="EMBL/GenBank/DDBJ databases">
        <title>A high-quality apple genome assembly.</title>
        <authorList>
            <person name="Hu J."/>
        </authorList>
    </citation>
    <scope>NUCLEOTIDE SEQUENCE [LARGE SCALE GENOMIC DNA]</scope>
    <source>
        <strain evidence="2">cv. HFTH1</strain>
        <tissue evidence="1">Young leaf</tissue>
    </source>
</reference>
<dbReference type="STRING" id="3750.A0A498HKJ9"/>
<dbReference type="EMBL" id="RDQH01000342">
    <property type="protein sequence ID" value="RXH70844.1"/>
    <property type="molecule type" value="Genomic_DNA"/>
</dbReference>
<keyword evidence="2" id="KW-1185">Reference proteome</keyword>
<accession>A0A498HKJ9</accession>
<proteinExistence type="predicted"/>
<gene>
    <name evidence="1" type="ORF">DVH24_015466</name>
</gene>
<name>A0A498HKJ9_MALDO</name>
<protein>
    <submittedName>
        <fullName evidence="1">Uncharacterized protein</fullName>
    </submittedName>
</protein>
<organism evidence="1 2">
    <name type="scientific">Malus domestica</name>
    <name type="common">Apple</name>
    <name type="synonym">Pyrus malus</name>
    <dbReference type="NCBI Taxonomy" id="3750"/>
    <lineage>
        <taxon>Eukaryota</taxon>
        <taxon>Viridiplantae</taxon>
        <taxon>Streptophyta</taxon>
        <taxon>Embryophyta</taxon>
        <taxon>Tracheophyta</taxon>
        <taxon>Spermatophyta</taxon>
        <taxon>Magnoliopsida</taxon>
        <taxon>eudicotyledons</taxon>
        <taxon>Gunneridae</taxon>
        <taxon>Pentapetalae</taxon>
        <taxon>rosids</taxon>
        <taxon>fabids</taxon>
        <taxon>Rosales</taxon>
        <taxon>Rosaceae</taxon>
        <taxon>Amygdaloideae</taxon>
        <taxon>Maleae</taxon>
        <taxon>Malus</taxon>
    </lineage>
</organism>
<evidence type="ECO:0000313" key="2">
    <source>
        <dbReference type="Proteomes" id="UP000290289"/>
    </source>
</evidence>
<dbReference type="AlphaFoldDB" id="A0A498HKJ9"/>
<evidence type="ECO:0000313" key="1">
    <source>
        <dbReference type="EMBL" id="RXH70844.1"/>
    </source>
</evidence>
<sequence length="96" mass="11196">MVYKGNADEDEDNDASLLSLLKRLPKDFSDRASIDYFDDEEEDENGGDFSIMIIKPDKNQTMRRLHDFKWASFDDDRDDYGFSTFVVRLSGERVSQ</sequence>